<keyword evidence="1" id="KW-0378">Hydrolase</keyword>
<evidence type="ECO:0000256" key="1">
    <source>
        <dbReference type="ARBA" id="ARBA00022801"/>
    </source>
</evidence>
<dbReference type="InterPro" id="IPR042001">
    <property type="entry name" value="Sortase_F"/>
</dbReference>
<gene>
    <name evidence="3" type="ORF">LDH80_07005</name>
</gene>
<dbReference type="RefSeq" id="WP_190106228.1">
    <property type="nucleotide sequence ID" value="NZ_BMUH01000014.1"/>
</dbReference>
<dbReference type="Proteomes" id="UP001164506">
    <property type="component" value="Chromosome"/>
</dbReference>
<dbReference type="NCBIfam" id="NF033748">
    <property type="entry name" value="class_F_sortase"/>
    <property type="match status" value="1"/>
</dbReference>
<dbReference type="Pfam" id="PF04203">
    <property type="entry name" value="Sortase"/>
    <property type="match status" value="1"/>
</dbReference>
<reference evidence="3" key="1">
    <citation type="submission" date="2021-09" db="EMBL/GenBank/DDBJ databases">
        <title>Complete genome sequence and metabolic characterization of Streptomyces tanashiensis DSM 731 the producer of antibacterial Kalafungin and diverse secondary metabolites.</title>
        <authorList>
            <person name="Abbasi M.N."/>
            <person name="Anwar M.N."/>
            <person name="Alam K."/>
            <person name="Shoaib M."/>
            <person name="Lin Z."/>
            <person name="Hayat M."/>
            <person name="Ali M.I."/>
            <person name="Malik H.M.T."/>
            <person name="Ahmed I."/>
            <person name="Li A."/>
            <person name="Hailong Wang H."/>
            <person name="Zhang Y."/>
        </authorList>
    </citation>
    <scope>NUCLEOTIDE SEQUENCE</scope>
    <source>
        <strain evidence="3">Kala</strain>
    </source>
</reference>
<sequence length="200" mass="21011">MSDQDTEAPARPAAAAESGRAAPAPSSRPGASRHTSPSAAPAAGPSMPRSAPTRLRIPRIGVDAPFVGLKIGSSGALEPPPADNTNLVGWQESGISPGELGTSIIAGHLDTATSPAVFARLDELKAGDTFEVSRADGTEAVFMVDSVEEFQKDDFPDQRVYEDTPNALVRLITCAGPYDRKAKDYTENLVVFAHLEKPTD</sequence>
<evidence type="ECO:0000256" key="2">
    <source>
        <dbReference type="SAM" id="MobiDB-lite"/>
    </source>
</evidence>
<accession>A0ABY6R8N8</accession>
<feature type="region of interest" description="Disordered" evidence="2">
    <location>
        <begin position="1"/>
        <end position="53"/>
    </location>
</feature>
<protein>
    <submittedName>
        <fullName evidence="3">Class F sortase</fullName>
    </submittedName>
</protein>
<dbReference type="InterPro" id="IPR023365">
    <property type="entry name" value="Sortase_dom-sf"/>
</dbReference>
<evidence type="ECO:0000313" key="3">
    <source>
        <dbReference type="EMBL" id="UZX26426.1"/>
    </source>
</evidence>
<organism evidence="3 4">
    <name type="scientific">Streptomyces tanashiensis</name>
    <dbReference type="NCBI Taxonomy" id="67367"/>
    <lineage>
        <taxon>Bacteria</taxon>
        <taxon>Bacillati</taxon>
        <taxon>Actinomycetota</taxon>
        <taxon>Actinomycetes</taxon>
        <taxon>Kitasatosporales</taxon>
        <taxon>Streptomycetaceae</taxon>
        <taxon>Streptomyces</taxon>
    </lineage>
</organism>
<dbReference type="InterPro" id="IPR005754">
    <property type="entry name" value="Sortase"/>
</dbReference>
<proteinExistence type="predicted"/>
<feature type="compositionally biased region" description="Low complexity" evidence="2">
    <location>
        <begin position="7"/>
        <end position="52"/>
    </location>
</feature>
<dbReference type="Gene3D" id="2.40.260.10">
    <property type="entry name" value="Sortase"/>
    <property type="match status" value="1"/>
</dbReference>
<dbReference type="SUPFAM" id="SSF63817">
    <property type="entry name" value="Sortase"/>
    <property type="match status" value="1"/>
</dbReference>
<dbReference type="CDD" id="cd05829">
    <property type="entry name" value="Sortase_F"/>
    <property type="match status" value="1"/>
</dbReference>
<keyword evidence="4" id="KW-1185">Reference proteome</keyword>
<evidence type="ECO:0000313" key="4">
    <source>
        <dbReference type="Proteomes" id="UP001164506"/>
    </source>
</evidence>
<name>A0ABY6R8N8_9ACTN</name>
<dbReference type="EMBL" id="CP084204">
    <property type="protein sequence ID" value="UZX26426.1"/>
    <property type="molecule type" value="Genomic_DNA"/>
</dbReference>